<name>A0A3Q9MQE7_SALET</name>
<feature type="transmembrane region" description="Helical" evidence="1">
    <location>
        <begin position="155"/>
        <end position="186"/>
    </location>
</feature>
<accession>A0A3Q9MQE7</accession>
<organism evidence="2">
    <name type="scientific">Salmonella enterica subsp. enterica serovar Karamoja</name>
    <dbReference type="NCBI Taxonomy" id="2500153"/>
    <lineage>
        <taxon>Bacteria</taxon>
        <taxon>Pseudomonadati</taxon>
        <taxon>Pseudomonadota</taxon>
        <taxon>Gammaproteobacteria</taxon>
        <taxon>Enterobacterales</taxon>
        <taxon>Enterobacteriaceae</taxon>
        <taxon>Salmonella</taxon>
    </lineage>
</organism>
<proteinExistence type="predicted"/>
<dbReference type="EMBL" id="CP034699">
    <property type="protein sequence ID" value="AZT44378.1"/>
    <property type="molecule type" value="Genomic_DNA"/>
</dbReference>
<feature type="transmembrane region" description="Helical" evidence="1">
    <location>
        <begin position="116"/>
        <end position="134"/>
    </location>
</feature>
<dbReference type="AlphaFoldDB" id="A0A3Q9MQE7"/>
<evidence type="ECO:0000313" key="3">
    <source>
        <dbReference type="EMBL" id="AZT44378.1"/>
    </source>
</evidence>
<feature type="transmembrane region" description="Helical" evidence="1">
    <location>
        <begin position="36"/>
        <end position="56"/>
    </location>
</feature>
<keyword evidence="1" id="KW-0472">Membrane</keyword>
<keyword evidence="2" id="KW-0614">Plasmid</keyword>
<dbReference type="EMBL" id="CP034710">
    <property type="protein sequence ID" value="AZT39719.1"/>
    <property type="molecule type" value="Genomic_DNA"/>
</dbReference>
<dbReference type="RefSeq" id="WP_168445623.1">
    <property type="nucleotide sequence ID" value="NZ_CP034699.1"/>
</dbReference>
<keyword evidence="1" id="KW-0812">Transmembrane</keyword>
<protein>
    <recommendedName>
        <fullName evidence="4">Prepilin peptidase</fullName>
    </recommendedName>
</protein>
<evidence type="ECO:0000313" key="2">
    <source>
        <dbReference type="EMBL" id="AZT39719.1"/>
    </source>
</evidence>
<sequence length="211" mass="22769">MNASAVLALPGSLLAGYVMLHQVDGFIRLKGGVPLPVQQGRTLLWLFSLFLMVYLADDAGTPAQGLTVACFTGFLFPLTALDLACCWLPLEYCLSFGAGGLLLTQFPGTGLHPGDTVPAALLMLVTLSLLWWGLNRLYRWRMASPEAVCLGYGDVLLLSVMCLWLPLPVVSLTACGAWGLILVWSWLIPGPAHRPLAPCLALSTGVYFLFF</sequence>
<geneLocation type="plasmid" evidence="3">
    <name>pRSE40</name>
</geneLocation>
<evidence type="ECO:0008006" key="4">
    <source>
        <dbReference type="Google" id="ProtNLM"/>
    </source>
</evidence>
<geneLocation type="plasmid" evidence="2">
    <name>pRSE21</name>
</geneLocation>
<reference evidence="2" key="1">
    <citation type="submission" date="2018-12" db="EMBL/GenBank/DDBJ databases">
        <title>Complete genome sequences of twenty non-typhoidal Salmonella isolates from Rwanda.</title>
        <authorList>
            <person name="Byukusenge M."/>
            <person name="Li L."/>
            <person name="Subhashinie K."/>
            <person name="Nzayirambaho M."/>
            <person name="Kuchipudi S.V."/>
            <person name="Jayarao B.M."/>
        </authorList>
    </citation>
    <scope>NUCLEOTIDE SEQUENCE</scope>
    <source>
        <strain evidence="2">RSE21</strain>
        <strain evidence="3">RSE40</strain>
        <plasmid evidence="2">pRSE21</plasmid>
        <plasmid evidence="3">pRSE40</plasmid>
    </source>
</reference>
<evidence type="ECO:0000256" key="1">
    <source>
        <dbReference type="SAM" id="Phobius"/>
    </source>
</evidence>
<gene>
    <name evidence="3" type="ORF">EL007_24275</name>
    <name evidence="2" type="ORF">ELZ88_24675</name>
</gene>
<keyword evidence="1" id="KW-1133">Transmembrane helix</keyword>
<feature type="transmembrane region" description="Helical" evidence="1">
    <location>
        <begin position="68"/>
        <end position="90"/>
    </location>
</feature>